<dbReference type="RefSeq" id="WP_124329292.1">
    <property type="nucleotide sequence ID" value="NZ_BEXT01000001.1"/>
</dbReference>
<dbReference type="GO" id="GO:0016887">
    <property type="term" value="F:ATP hydrolysis activity"/>
    <property type="evidence" value="ECO:0007669"/>
    <property type="project" value="InterPro"/>
</dbReference>
<dbReference type="GO" id="GO:0005886">
    <property type="term" value="C:plasma membrane"/>
    <property type="evidence" value="ECO:0007669"/>
    <property type="project" value="UniProtKB-SubCell"/>
</dbReference>
<evidence type="ECO:0000313" key="12">
    <source>
        <dbReference type="Proteomes" id="UP000288096"/>
    </source>
</evidence>
<reference evidence="12" key="1">
    <citation type="submission" date="2017-11" db="EMBL/GenBank/DDBJ databases">
        <authorList>
            <person name="Watanabe M."/>
            <person name="Kojima H."/>
        </authorList>
    </citation>
    <scope>NUCLEOTIDE SEQUENCE [LARGE SCALE GENOMIC DNA]</scope>
    <source>
        <strain evidence="12">Tokyo 01</strain>
    </source>
</reference>
<accession>A0A401FYP9</accession>
<sequence>MNPPHHPLIRLDGISKSFGPVQANKNITLDIHAGKIKALLGENGAGKSTLMSILAGRYQPDSGRIQVDGRPTVFPSASAAIRAGVGMVYQHFMLVEAMSVAENVFLGQEGGFWLRPARMAERVAELARTCHLDIDPAARVADLSMGEKQRVEILKLLLRQSRVLIFDEPTAVLTPQEADQLFSAMRRMADQGKAIVFISHKLQEVMDISDDIAILRRGEIVDTMPAGDVTSKTELARRMVGRDVVLQVEKDPVKTGRTVLDIRALETGPLKDISIQLRRGEILGLVGVAGNGQKPLVETICGLSPPTGGTVEIMEKPWEDFFSRYASRDTLSYIPEDRLGLATCPGLDLRDNFLLTTCRAFCRGPWLNARQAEGKAKDLVAEYGVRPLNVCVLARQLSGGNLQKMVLGREFYRKPRLIVAEQPTQGLDIAATEEVWQHLLRAREKAGILLVTGDLSEALALSDRIAVMFDGRIMDVFDANDTRKVEQIGVMMAGISPE</sequence>
<name>A0A401FYP9_9BACT</name>
<evidence type="ECO:0000256" key="3">
    <source>
        <dbReference type="ARBA" id="ARBA00022475"/>
    </source>
</evidence>
<keyword evidence="8" id="KW-1278">Translocase</keyword>
<keyword evidence="2" id="KW-0813">Transport</keyword>
<dbReference type="OrthoDB" id="9809450at2"/>
<keyword evidence="6" id="KW-0547">Nucleotide-binding</keyword>
<feature type="domain" description="ABC transporter" evidence="10">
    <location>
        <begin position="9"/>
        <end position="242"/>
    </location>
</feature>
<keyword evidence="12" id="KW-1185">Reference proteome</keyword>
<evidence type="ECO:0000259" key="10">
    <source>
        <dbReference type="PROSITE" id="PS50893"/>
    </source>
</evidence>
<dbReference type="EMBL" id="BEXT01000001">
    <property type="protein sequence ID" value="GBC62085.1"/>
    <property type="molecule type" value="Genomic_DNA"/>
</dbReference>
<keyword evidence="5" id="KW-0677">Repeat</keyword>
<keyword evidence="7 11" id="KW-0067">ATP-binding</keyword>
<protein>
    <submittedName>
        <fullName evidence="11">ABC transporter ATP-binding protein</fullName>
    </submittedName>
</protein>
<evidence type="ECO:0000256" key="6">
    <source>
        <dbReference type="ARBA" id="ARBA00022741"/>
    </source>
</evidence>
<dbReference type="Gene3D" id="3.40.50.300">
    <property type="entry name" value="P-loop containing nucleotide triphosphate hydrolases"/>
    <property type="match status" value="2"/>
</dbReference>
<dbReference type="CDD" id="cd03215">
    <property type="entry name" value="ABC_Carb_Monos_II"/>
    <property type="match status" value="1"/>
</dbReference>
<dbReference type="PANTHER" id="PTHR43790:SF9">
    <property type="entry name" value="GALACTOFURANOSE TRANSPORTER ATP-BINDING PROTEIN YTFR"/>
    <property type="match status" value="1"/>
</dbReference>
<comment type="subcellular location">
    <subcellularLocation>
        <location evidence="1">Cell membrane</location>
        <topology evidence="1">Peripheral membrane protein</topology>
    </subcellularLocation>
</comment>
<keyword evidence="9" id="KW-0472">Membrane</keyword>
<dbReference type="Proteomes" id="UP000288096">
    <property type="component" value="Unassembled WGS sequence"/>
</dbReference>
<dbReference type="PROSITE" id="PS50893">
    <property type="entry name" value="ABC_TRANSPORTER_2"/>
    <property type="match status" value="2"/>
</dbReference>
<evidence type="ECO:0000313" key="11">
    <source>
        <dbReference type="EMBL" id="GBC62085.1"/>
    </source>
</evidence>
<dbReference type="GO" id="GO:0005524">
    <property type="term" value="F:ATP binding"/>
    <property type="evidence" value="ECO:0007669"/>
    <property type="project" value="UniProtKB-KW"/>
</dbReference>
<keyword evidence="4" id="KW-0762">Sugar transport</keyword>
<organism evidence="11 12">
    <name type="scientific">Desulfonema ishimotonii</name>
    <dbReference type="NCBI Taxonomy" id="45657"/>
    <lineage>
        <taxon>Bacteria</taxon>
        <taxon>Pseudomonadati</taxon>
        <taxon>Thermodesulfobacteriota</taxon>
        <taxon>Desulfobacteria</taxon>
        <taxon>Desulfobacterales</taxon>
        <taxon>Desulfococcaceae</taxon>
        <taxon>Desulfonema</taxon>
    </lineage>
</organism>
<dbReference type="PANTHER" id="PTHR43790">
    <property type="entry name" value="CARBOHYDRATE TRANSPORT ATP-BINDING PROTEIN MG119-RELATED"/>
    <property type="match status" value="1"/>
</dbReference>
<dbReference type="FunFam" id="3.40.50.300:FF:000127">
    <property type="entry name" value="Ribose import ATP-binding protein RbsA"/>
    <property type="match status" value="1"/>
</dbReference>
<evidence type="ECO:0000256" key="1">
    <source>
        <dbReference type="ARBA" id="ARBA00004202"/>
    </source>
</evidence>
<dbReference type="InterPro" id="IPR003439">
    <property type="entry name" value="ABC_transporter-like_ATP-bd"/>
</dbReference>
<reference evidence="12" key="2">
    <citation type="submission" date="2019-01" db="EMBL/GenBank/DDBJ databases">
        <title>Genome sequence of Desulfonema ishimotonii strain Tokyo 01.</title>
        <authorList>
            <person name="Fukui M."/>
        </authorList>
    </citation>
    <scope>NUCLEOTIDE SEQUENCE [LARGE SCALE GENOMIC DNA]</scope>
    <source>
        <strain evidence="12">Tokyo 01</strain>
    </source>
</reference>
<comment type="caution">
    <text evidence="11">The sequence shown here is derived from an EMBL/GenBank/DDBJ whole genome shotgun (WGS) entry which is preliminary data.</text>
</comment>
<dbReference type="PROSITE" id="PS00211">
    <property type="entry name" value="ABC_TRANSPORTER_1"/>
    <property type="match status" value="1"/>
</dbReference>
<dbReference type="InterPro" id="IPR003593">
    <property type="entry name" value="AAA+_ATPase"/>
</dbReference>
<feature type="domain" description="ABC transporter" evidence="10">
    <location>
        <begin position="253"/>
        <end position="495"/>
    </location>
</feature>
<dbReference type="SMART" id="SM00382">
    <property type="entry name" value="AAA"/>
    <property type="match status" value="1"/>
</dbReference>
<evidence type="ECO:0000256" key="2">
    <source>
        <dbReference type="ARBA" id="ARBA00022448"/>
    </source>
</evidence>
<dbReference type="SUPFAM" id="SSF52540">
    <property type="entry name" value="P-loop containing nucleoside triphosphate hydrolases"/>
    <property type="match status" value="2"/>
</dbReference>
<dbReference type="Pfam" id="PF00005">
    <property type="entry name" value="ABC_tran"/>
    <property type="match status" value="2"/>
</dbReference>
<evidence type="ECO:0000256" key="8">
    <source>
        <dbReference type="ARBA" id="ARBA00022967"/>
    </source>
</evidence>
<evidence type="ECO:0000256" key="9">
    <source>
        <dbReference type="ARBA" id="ARBA00023136"/>
    </source>
</evidence>
<dbReference type="InterPro" id="IPR050107">
    <property type="entry name" value="ABC_carbohydrate_import_ATPase"/>
</dbReference>
<gene>
    <name evidence="11" type="ORF">DENIS_3048</name>
</gene>
<dbReference type="CDD" id="cd03216">
    <property type="entry name" value="ABC_Carb_Monos_I"/>
    <property type="match status" value="1"/>
</dbReference>
<dbReference type="InterPro" id="IPR017871">
    <property type="entry name" value="ABC_transporter-like_CS"/>
</dbReference>
<evidence type="ECO:0000256" key="5">
    <source>
        <dbReference type="ARBA" id="ARBA00022737"/>
    </source>
</evidence>
<proteinExistence type="predicted"/>
<dbReference type="AlphaFoldDB" id="A0A401FYP9"/>
<keyword evidence="3" id="KW-1003">Cell membrane</keyword>
<evidence type="ECO:0000256" key="4">
    <source>
        <dbReference type="ARBA" id="ARBA00022597"/>
    </source>
</evidence>
<evidence type="ECO:0000256" key="7">
    <source>
        <dbReference type="ARBA" id="ARBA00022840"/>
    </source>
</evidence>
<dbReference type="InterPro" id="IPR027417">
    <property type="entry name" value="P-loop_NTPase"/>
</dbReference>